<dbReference type="Gene3D" id="2.40.30.20">
    <property type="match status" value="1"/>
</dbReference>
<evidence type="ECO:0000313" key="1">
    <source>
        <dbReference type="EMBL" id="CAB4125790.1"/>
    </source>
</evidence>
<sequence length="1226" mass="130725">MAVLGRLLVTSAERLDLPDFLSLDSYTAGDFKYLMKSFVGDTKPFVLKGFEVINPNNAIGTQNISIAVANSVVYYPGSSAGPYFHGLEEGNLLAAPLIPELRKNSTNYVYLTLTTVDTAKDTRALWDPDREAGAGGEFTQDVNTQTVLTAEVNVSVSSFPDNTIPICKVVVGSNFITSIQDARDMMFRLGSGGLNPNPLSQYSWRKEPTSTYSRKEPNTTMTNALDPNPFKGGDKNIQSLKEWMDAVMTKLSELGGTTYWYENTSVFNLINVFKDALGTSIKSKGTWAANSITPGLLVWSEDLIIQSTTDAKDAIIRANSKALANNEVMYIERVRGAAINSGSIDVSWFNAVNYVNGQLGSFENLSKGDWVKKASDSDYLNARVEEFYAGVNLSGGVTSPANALSIKLNIPYGGLSESAQAVYSKGIYLLSDISVTDRSNPAIGELGGNFYWLALRSDTIMSVASIVTTRLTCDVSLSDGATAKVTSVTHGLSDGQRIQISNSTNYNGIYSVAVEDADTFYIVLTSGIYADETGVHACYATATTQTRSTANGIVLESANHGFRNDQRITISATTNYNTDTQVFVTGNTTFTFPVASLISTETAAGMMATAASIYVRTDVGPTRLDRGETKSIGEMQTENLMSFIGMENPSELYPNYHIPSNYNALDNQHNFNSTVTDNLNARVSKLTSMMADKAQDKTVASVVKNVIKINNVANGIYRDITVTPKAGQTASFSFIQPSTGYSVSIGMTGTVSLAVNSVAYFTINRNANTTIASLGNLSVSTIASLPIHENIFIFAFRTTGEEVMLWDESNVRKYSNIMEELETEITTIMLPPASSITSGQYFTINSALNTNKYYAWFNKDGAGGDPAPIGKAPIEINIITGNNSIAVALAAHTAINAVLDLDSMNNLNGTITVNCTSTGETTNAANVDVGGAFNISIDTSGSGYPLNFISDGDLLEVAIKKLDAKIAAVALSIPDQAYEEPYSVIAPILSGTTITMPVDTRNLSTVKPYIVGEGQLEIFLNGQYLRLNTDWSEVGSAGAESIHIIILQDLVIDDVLLFRIDNLSVGGSTGGGGGGSGEANTASNVGSGSGVFKTKSGTDLQFRSIVGGAGVVVSQSASEITITSAPTVAAANVHVVSGTNYTALVANDVILVSNSGTNLTLTLPSAVGNIGKIFYIKKIDTNNTLSIKSISNQTLDGVNITSGAYNIVYQYESVTIVSDGAAWFII</sequence>
<dbReference type="EMBL" id="LR796189">
    <property type="protein sequence ID" value="CAB4125790.1"/>
    <property type="molecule type" value="Genomic_DNA"/>
</dbReference>
<dbReference type="InterPro" id="IPR023366">
    <property type="entry name" value="ATP_synth_asu-like_sf"/>
</dbReference>
<reference evidence="1" key="1">
    <citation type="submission" date="2020-04" db="EMBL/GenBank/DDBJ databases">
        <authorList>
            <person name="Chiriac C."/>
            <person name="Salcher M."/>
            <person name="Ghai R."/>
            <person name="Kavagutti S V."/>
        </authorList>
    </citation>
    <scope>NUCLEOTIDE SEQUENCE</scope>
</reference>
<protein>
    <submittedName>
        <fullName evidence="1">Uncharacterized protein</fullName>
    </submittedName>
</protein>
<name>A0A6J5L0A5_9CAUD</name>
<organism evidence="1">
    <name type="scientific">uncultured Caudovirales phage</name>
    <dbReference type="NCBI Taxonomy" id="2100421"/>
    <lineage>
        <taxon>Viruses</taxon>
        <taxon>Duplodnaviria</taxon>
        <taxon>Heunggongvirae</taxon>
        <taxon>Uroviricota</taxon>
        <taxon>Caudoviricetes</taxon>
        <taxon>Peduoviridae</taxon>
        <taxon>Maltschvirus</taxon>
        <taxon>Maltschvirus maltsch</taxon>
    </lineage>
</organism>
<gene>
    <name evidence="1" type="ORF">UFOVP53_231</name>
</gene>
<accession>A0A6J5L0A5</accession>
<proteinExistence type="predicted"/>